<reference evidence="14" key="2">
    <citation type="submission" date="2025-09" db="UniProtKB">
        <authorList>
            <consortium name="Ensembl"/>
        </authorList>
    </citation>
    <scope>IDENTIFICATION</scope>
</reference>
<dbReference type="InterPro" id="IPR001073">
    <property type="entry name" value="C1q_dom"/>
</dbReference>
<evidence type="ECO:0000256" key="9">
    <source>
        <dbReference type="ARBA" id="ARBA00023180"/>
    </source>
</evidence>
<evidence type="ECO:0000256" key="1">
    <source>
        <dbReference type="ARBA" id="ARBA00004498"/>
    </source>
</evidence>
<keyword evidence="6" id="KW-0391">Immunity</keyword>
<keyword evidence="9" id="KW-0325">Glycoprotein</keyword>
<evidence type="ECO:0000256" key="4">
    <source>
        <dbReference type="ARBA" id="ARBA00022588"/>
    </source>
</evidence>
<evidence type="ECO:0000259" key="13">
    <source>
        <dbReference type="PROSITE" id="PS50871"/>
    </source>
</evidence>
<evidence type="ECO:0000256" key="11">
    <source>
        <dbReference type="SAM" id="MobiDB-lite"/>
    </source>
</evidence>
<evidence type="ECO:0000313" key="14">
    <source>
        <dbReference type="Ensembl" id="ENSLBEP00000015036.1"/>
    </source>
</evidence>
<evidence type="ECO:0000256" key="2">
    <source>
        <dbReference type="ARBA" id="ARBA00022525"/>
    </source>
</evidence>
<reference evidence="14" key="1">
    <citation type="submission" date="2025-08" db="UniProtKB">
        <authorList>
            <consortium name="Ensembl"/>
        </authorList>
    </citation>
    <scope>IDENTIFICATION</scope>
</reference>
<sequence>MGGYYGMLVLVGVTLSLTSIQCDVSCGGTNGQPGVNGAPGRDGLPGVKGEKGEPALMAAGPEDADVLLRLKGEVGSRGSQGDMGPKGYSGNLGAAGYPGNAGRPGPNGRSIGQGQHSHQQTHSAFSVMRTETSYPAYNQIVTYQDTVVNNPGHFNPAMGVFTCRIPGVYYFNFHSAAKVSVCLYIASDALTNKLGFCDYNKNYDQVLSGGVVLELTVGQKVWLESFRDQQTATDSRDNREKQIIFNGFLLF</sequence>
<feature type="region of interest" description="Disordered" evidence="11">
    <location>
        <begin position="93"/>
        <end position="122"/>
    </location>
</feature>
<keyword evidence="2" id="KW-0964">Secreted</keyword>
<dbReference type="InterPro" id="IPR008983">
    <property type="entry name" value="Tumour_necrosis_fac-like_dom"/>
</dbReference>
<name>A0A3Q3F5D5_9LABR</name>
<evidence type="ECO:0000256" key="10">
    <source>
        <dbReference type="ARBA" id="ARBA00023278"/>
    </source>
</evidence>
<dbReference type="Gene3D" id="2.60.120.40">
    <property type="match status" value="1"/>
</dbReference>
<evidence type="ECO:0000256" key="6">
    <source>
        <dbReference type="ARBA" id="ARBA00022859"/>
    </source>
</evidence>
<comment type="subcellular location">
    <subcellularLocation>
        <location evidence="1">Secreted</location>
        <location evidence="1">Extracellular space</location>
        <location evidence="1">Extracellular matrix</location>
    </subcellularLocation>
</comment>
<proteinExistence type="predicted"/>
<dbReference type="OrthoDB" id="6343173at2759"/>
<dbReference type="GO" id="GO:0006958">
    <property type="term" value="P:complement activation, classical pathway"/>
    <property type="evidence" value="ECO:0007669"/>
    <property type="project" value="UniProtKB-KW"/>
</dbReference>
<keyword evidence="10" id="KW-0379">Hydroxylation</keyword>
<dbReference type="GO" id="GO:0005581">
    <property type="term" value="C:collagen trimer"/>
    <property type="evidence" value="ECO:0007669"/>
    <property type="project" value="UniProtKB-KW"/>
</dbReference>
<feature type="signal peptide" evidence="12">
    <location>
        <begin position="1"/>
        <end position="22"/>
    </location>
</feature>
<evidence type="ECO:0000256" key="7">
    <source>
        <dbReference type="ARBA" id="ARBA00022875"/>
    </source>
</evidence>
<dbReference type="InterPro" id="IPR050392">
    <property type="entry name" value="Collagen/C1q_domain"/>
</dbReference>
<feature type="chain" id="PRO_5018590077" evidence="12">
    <location>
        <begin position="23"/>
        <end position="251"/>
    </location>
</feature>
<dbReference type="PRINTS" id="PR00007">
    <property type="entry name" value="COMPLEMNTC1Q"/>
</dbReference>
<dbReference type="Proteomes" id="UP000261660">
    <property type="component" value="Unplaced"/>
</dbReference>
<evidence type="ECO:0000313" key="15">
    <source>
        <dbReference type="Proteomes" id="UP000261660"/>
    </source>
</evidence>
<keyword evidence="4" id="KW-0399">Innate immunity</keyword>
<keyword evidence="12" id="KW-0732">Signal</keyword>
<evidence type="ECO:0000256" key="12">
    <source>
        <dbReference type="SAM" id="SignalP"/>
    </source>
</evidence>
<dbReference type="InParanoid" id="A0A3Q3F5D5"/>
<accession>A0A3Q3F5D5</accession>
<dbReference type="PANTHER" id="PTHR15427:SF26">
    <property type="entry name" value="COMPLEMENT C1Q SUBCOMPONENT SUBUNIT A"/>
    <property type="match status" value="1"/>
</dbReference>
<evidence type="ECO:0000256" key="5">
    <source>
        <dbReference type="ARBA" id="ARBA00022737"/>
    </source>
</evidence>
<evidence type="ECO:0000256" key="3">
    <source>
        <dbReference type="ARBA" id="ARBA00022530"/>
    </source>
</evidence>
<dbReference type="Ensembl" id="ENSLBET00000015945.1">
    <property type="protein sequence ID" value="ENSLBEP00000015036.1"/>
    <property type="gene ID" value="ENSLBEG00000011698.1"/>
</dbReference>
<dbReference type="SMART" id="SM00110">
    <property type="entry name" value="C1Q"/>
    <property type="match status" value="1"/>
</dbReference>
<dbReference type="PROSITE" id="PS50871">
    <property type="entry name" value="C1Q"/>
    <property type="match status" value="1"/>
</dbReference>
<feature type="domain" description="C1q" evidence="13">
    <location>
        <begin position="118"/>
        <end position="251"/>
    </location>
</feature>
<protein>
    <submittedName>
        <fullName evidence="14">Complement C1q A chain</fullName>
    </submittedName>
</protein>
<dbReference type="STRING" id="56723.ENSLBEP00000015036"/>
<keyword evidence="7" id="KW-0180">Complement pathway</keyword>
<keyword evidence="8" id="KW-1015">Disulfide bond</keyword>
<dbReference type="Pfam" id="PF00386">
    <property type="entry name" value="C1q"/>
    <property type="match status" value="1"/>
</dbReference>
<dbReference type="GeneTree" id="ENSGT00940000162143"/>
<dbReference type="PANTHER" id="PTHR15427">
    <property type="entry name" value="EMILIN ELASTIN MICROFIBRIL INTERFACE-LOCATED PROTEIN ELASTIN MICROFIBRIL INTERFACER"/>
    <property type="match status" value="1"/>
</dbReference>
<feature type="compositionally biased region" description="Low complexity" evidence="11">
    <location>
        <begin position="94"/>
        <end position="122"/>
    </location>
</feature>
<dbReference type="SUPFAM" id="SSF49842">
    <property type="entry name" value="TNF-like"/>
    <property type="match status" value="1"/>
</dbReference>
<dbReference type="AlphaFoldDB" id="A0A3Q3F5D5"/>
<evidence type="ECO:0000256" key="8">
    <source>
        <dbReference type="ARBA" id="ARBA00023157"/>
    </source>
</evidence>
<organism evidence="14 15">
    <name type="scientific">Labrus bergylta</name>
    <name type="common">ballan wrasse</name>
    <dbReference type="NCBI Taxonomy" id="56723"/>
    <lineage>
        <taxon>Eukaryota</taxon>
        <taxon>Metazoa</taxon>
        <taxon>Chordata</taxon>
        <taxon>Craniata</taxon>
        <taxon>Vertebrata</taxon>
        <taxon>Euteleostomi</taxon>
        <taxon>Actinopterygii</taxon>
        <taxon>Neopterygii</taxon>
        <taxon>Teleostei</taxon>
        <taxon>Neoteleostei</taxon>
        <taxon>Acanthomorphata</taxon>
        <taxon>Eupercaria</taxon>
        <taxon>Labriformes</taxon>
        <taxon>Labridae</taxon>
        <taxon>Labrus</taxon>
    </lineage>
</organism>
<keyword evidence="15" id="KW-1185">Reference proteome</keyword>
<keyword evidence="5" id="KW-0677">Repeat</keyword>
<keyword evidence="3" id="KW-0272">Extracellular matrix</keyword>
<dbReference type="GO" id="GO:0045087">
    <property type="term" value="P:innate immune response"/>
    <property type="evidence" value="ECO:0007669"/>
    <property type="project" value="UniProtKB-KW"/>
</dbReference>